<keyword evidence="7" id="KW-0411">Iron-sulfur</keyword>
<evidence type="ECO:0000259" key="9">
    <source>
        <dbReference type="PROSITE" id="PS51085"/>
    </source>
</evidence>
<dbReference type="Pfam" id="PF00111">
    <property type="entry name" value="Fer2"/>
    <property type="match status" value="1"/>
</dbReference>
<dbReference type="Gene3D" id="3.10.20.30">
    <property type="match status" value="1"/>
</dbReference>
<keyword evidence="2" id="KW-0813">Transport</keyword>
<dbReference type="Proteomes" id="UP000000366">
    <property type="component" value="Chromosome"/>
</dbReference>
<dbReference type="STRING" id="420662.Mpe_A1368"/>
<sequence>MTSDDTAIHTVTVQPAGWVFAAPASVPLLVAAQRAGIRLPSSCRNGTCRACLCESRHGEVAYRIEWPGLSADEKAAGIILPCVAHARSDLVIEQAAARCMPPSDESGG</sequence>
<dbReference type="eggNOG" id="COG1018">
    <property type="taxonomic scope" value="Bacteria"/>
</dbReference>
<dbReference type="CDD" id="cd00207">
    <property type="entry name" value="fer2"/>
    <property type="match status" value="1"/>
</dbReference>
<evidence type="ECO:0000256" key="4">
    <source>
        <dbReference type="ARBA" id="ARBA00022723"/>
    </source>
</evidence>
<dbReference type="InterPro" id="IPR001041">
    <property type="entry name" value="2Fe-2S_ferredoxin-type"/>
</dbReference>
<evidence type="ECO:0000313" key="11">
    <source>
        <dbReference type="Proteomes" id="UP000000366"/>
    </source>
</evidence>
<protein>
    <submittedName>
        <fullName evidence="10">Ferredoxin</fullName>
    </submittedName>
</protein>
<dbReference type="GO" id="GO:0046872">
    <property type="term" value="F:metal ion binding"/>
    <property type="evidence" value="ECO:0007669"/>
    <property type="project" value="UniProtKB-KW"/>
</dbReference>
<dbReference type="HOGENOM" id="CLU_082632_7_2_4"/>
<accession>A2SFJ1</accession>
<keyword evidence="11" id="KW-1185">Reference proteome</keyword>
<comment type="cofactor">
    <cofactor evidence="8">
        <name>[2Fe-2S] cluster</name>
        <dbReference type="ChEBI" id="CHEBI:190135"/>
    </cofactor>
</comment>
<evidence type="ECO:0000256" key="8">
    <source>
        <dbReference type="ARBA" id="ARBA00034078"/>
    </source>
</evidence>
<evidence type="ECO:0000313" key="10">
    <source>
        <dbReference type="EMBL" id="ABM94330.1"/>
    </source>
</evidence>
<dbReference type="PROSITE" id="PS51085">
    <property type="entry name" value="2FE2S_FER_2"/>
    <property type="match status" value="1"/>
</dbReference>
<evidence type="ECO:0000256" key="7">
    <source>
        <dbReference type="ARBA" id="ARBA00023014"/>
    </source>
</evidence>
<dbReference type="PANTHER" id="PTHR43112">
    <property type="entry name" value="FERREDOXIN"/>
    <property type="match status" value="1"/>
</dbReference>
<keyword evidence="3" id="KW-0001">2Fe-2S</keyword>
<organism evidence="10 11">
    <name type="scientific">Methylibium petroleiphilum (strain ATCC BAA-1232 / LMG 22953 / PM1)</name>
    <dbReference type="NCBI Taxonomy" id="420662"/>
    <lineage>
        <taxon>Bacteria</taxon>
        <taxon>Pseudomonadati</taxon>
        <taxon>Pseudomonadota</taxon>
        <taxon>Betaproteobacteria</taxon>
        <taxon>Burkholderiales</taxon>
        <taxon>Sphaerotilaceae</taxon>
        <taxon>Methylibium</taxon>
    </lineage>
</organism>
<dbReference type="EMBL" id="CP000555">
    <property type="protein sequence ID" value="ABM94330.1"/>
    <property type="molecule type" value="Genomic_DNA"/>
</dbReference>
<dbReference type="RefSeq" id="WP_011828967.1">
    <property type="nucleotide sequence ID" value="NC_008825.1"/>
</dbReference>
<evidence type="ECO:0000256" key="3">
    <source>
        <dbReference type="ARBA" id="ARBA00022714"/>
    </source>
</evidence>
<gene>
    <name evidence="10" type="ordered locus">Mpe_A1368</name>
</gene>
<feature type="domain" description="2Fe-2S ferredoxin-type" evidence="9">
    <location>
        <begin position="9"/>
        <end position="98"/>
    </location>
</feature>
<name>A2SFJ1_METPP</name>
<dbReference type="SUPFAM" id="SSF54292">
    <property type="entry name" value="2Fe-2S ferredoxin-like"/>
    <property type="match status" value="1"/>
</dbReference>
<dbReference type="GO" id="GO:0051537">
    <property type="term" value="F:2 iron, 2 sulfur cluster binding"/>
    <property type="evidence" value="ECO:0007669"/>
    <property type="project" value="UniProtKB-KW"/>
</dbReference>
<keyword evidence="4" id="KW-0479">Metal-binding</keyword>
<dbReference type="InterPro" id="IPR036010">
    <property type="entry name" value="2Fe-2S_ferredoxin-like_sf"/>
</dbReference>
<dbReference type="InterPro" id="IPR012675">
    <property type="entry name" value="Beta-grasp_dom_sf"/>
</dbReference>
<keyword evidence="6" id="KW-0408">Iron</keyword>
<evidence type="ECO:0000256" key="1">
    <source>
        <dbReference type="ARBA" id="ARBA00007874"/>
    </source>
</evidence>
<dbReference type="PANTHER" id="PTHR43112:SF3">
    <property type="entry name" value="FERREDOXIN-2, CHLOROPLASTIC"/>
    <property type="match status" value="1"/>
</dbReference>
<dbReference type="AlphaFoldDB" id="A2SFJ1"/>
<evidence type="ECO:0000256" key="6">
    <source>
        <dbReference type="ARBA" id="ARBA00023004"/>
    </source>
</evidence>
<reference evidence="10 11" key="1">
    <citation type="journal article" date="2007" name="J. Bacteriol.">
        <title>Whole-genome analysis of the methyl tert-butyl ether-degrading beta-proteobacterium Methylibium petroleiphilum PM1.</title>
        <authorList>
            <person name="Kane S.R."/>
            <person name="Chakicherla A.Y."/>
            <person name="Chain P.S.G."/>
            <person name="Schmidt R."/>
            <person name="Shin M.W."/>
            <person name="Legler T.C."/>
            <person name="Scow K.M."/>
            <person name="Larimer F.W."/>
            <person name="Lucas S.M."/>
            <person name="Richardson P.M."/>
            <person name="Hristova K.R."/>
        </authorList>
    </citation>
    <scope>NUCLEOTIDE SEQUENCE [LARGE SCALE GENOMIC DNA]</scope>
    <source>
        <strain evidence="11">ATCC BAA-1232 / LMG 22953 / PM1</strain>
    </source>
</reference>
<proteinExistence type="inferred from homology"/>
<evidence type="ECO:0000256" key="2">
    <source>
        <dbReference type="ARBA" id="ARBA00022448"/>
    </source>
</evidence>
<keyword evidence="5" id="KW-0249">Electron transport</keyword>
<comment type="similarity">
    <text evidence="1">Belongs to the 2Fe2S plant-type ferredoxin family.</text>
</comment>
<evidence type="ECO:0000256" key="5">
    <source>
        <dbReference type="ARBA" id="ARBA00022982"/>
    </source>
</evidence>
<dbReference type="KEGG" id="mpt:Mpe_A1368"/>